<evidence type="ECO:0000313" key="2">
    <source>
        <dbReference type="EMBL" id="TWF56745.1"/>
    </source>
</evidence>
<protein>
    <recommendedName>
        <fullName evidence="4">Transmembrane protein</fullName>
    </recommendedName>
</protein>
<gene>
    <name evidence="2" type="ORF">FHW37_102384</name>
</gene>
<keyword evidence="1" id="KW-0732">Signal</keyword>
<feature type="chain" id="PRO_5021977134" description="Transmembrane protein" evidence="1">
    <location>
        <begin position="27"/>
        <end position="396"/>
    </location>
</feature>
<keyword evidence="3" id="KW-1185">Reference proteome</keyword>
<evidence type="ECO:0000256" key="1">
    <source>
        <dbReference type="SAM" id="SignalP"/>
    </source>
</evidence>
<dbReference type="RefSeq" id="WP_145634591.1">
    <property type="nucleotide sequence ID" value="NZ_VIWP01000002.1"/>
</dbReference>
<name>A0A561R299_9HYPH</name>
<comment type="caution">
    <text evidence="2">The sequence shown here is derived from an EMBL/GenBank/DDBJ whole genome shotgun (WGS) entry which is preliminary data.</text>
</comment>
<evidence type="ECO:0008006" key="4">
    <source>
        <dbReference type="Google" id="ProtNLM"/>
    </source>
</evidence>
<accession>A0A561R299</accession>
<sequence length="396" mass="41551">MTHYSTKARLLIAGTALSVFASPAFALDGQDLLKKINAAMAVQGGKLTAESIDISGSTVTLKGTRVSPVATPEELTIGTVTMDGVEEDAGGYSIDKVTFPNINASSEGTTVTATDLTLSGVTVPADATTASLDSLLIYEKAHSGPVNVSVGGKTIFAIAETNATTDVADDDTSLDFAFDMTGIKADLSIVDDAQSKEAINALGLTSLDGKITMKGSWTQNDGTVDVEEYAIDFDKVGSLNLAFSLSGYTIDFIKSAQETAKAMEANANKEEAQQAANLAMLGLMQRLTFNSAQIRFEDDGITTKALDYAGKTQNTTGPQMAQMIKAMTPLVLAQYNVPELQNMLSQAVNSFLDKPESFTVDAEPKNPVPFPMLMGAAMGAPNTLPQVLGVKVSAND</sequence>
<dbReference type="EMBL" id="VIWP01000002">
    <property type="protein sequence ID" value="TWF56745.1"/>
    <property type="molecule type" value="Genomic_DNA"/>
</dbReference>
<proteinExistence type="predicted"/>
<evidence type="ECO:0000313" key="3">
    <source>
        <dbReference type="Proteomes" id="UP000320653"/>
    </source>
</evidence>
<reference evidence="2 3" key="1">
    <citation type="submission" date="2019-06" db="EMBL/GenBank/DDBJ databases">
        <title>Sorghum-associated microbial communities from plants grown in Nebraska, USA.</title>
        <authorList>
            <person name="Schachtman D."/>
        </authorList>
    </citation>
    <scope>NUCLEOTIDE SEQUENCE [LARGE SCALE GENOMIC DNA]</scope>
    <source>
        <strain evidence="2 3">1225</strain>
    </source>
</reference>
<dbReference type="OrthoDB" id="7824623at2"/>
<organism evidence="2 3">
    <name type="scientific">Neorhizobium alkalisoli</name>
    <dbReference type="NCBI Taxonomy" id="528178"/>
    <lineage>
        <taxon>Bacteria</taxon>
        <taxon>Pseudomonadati</taxon>
        <taxon>Pseudomonadota</taxon>
        <taxon>Alphaproteobacteria</taxon>
        <taxon>Hyphomicrobiales</taxon>
        <taxon>Rhizobiaceae</taxon>
        <taxon>Rhizobium/Agrobacterium group</taxon>
        <taxon>Neorhizobium</taxon>
    </lineage>
</organism>
<feature type="signal peptide" evidence="1">
    <location>
        <begin position="1"/>
        <end position="26"/>
    </location>
</feature>
<dbReference type="AlphaFoldDB" id="A0A561R299"/>
<dbReference type="Proteomes" id="UP000320653">
    <property type="component" value="Unassembled WGS sequence"/>
</dbReference>